<name>A0A0A8YLH9_ARUDO</name>
<evidence type="ECO:0000313" key="1">
    <source>
        <dbReference type="EMBL" id="JAD23447.1"/>
    </source>
</evidence>
<dbReference type="AlphaFoldDB" id="A0A0A8YLH9"/>
<dbReference type="EMBL" id="GBRH01274448">
    <property type="protein sequence ID" value="JAD23447.1"/>
    <property type="molecule type" value="Transcribed_RNA"/>
</dbReference>
<reference evidence="1" key="1">
    <citation type="submission" date="2014-09" db="EMBL/GenBank/DDBJ databases">
        <authorList>
            <person name="Magalhaes I.L.F."/>
            <person name="Oliveira U."/>
            <person name="Santos F.R."/>
            <person name="Vidigal T.H.D.A."/>
            <person name="Brescovit A.D."/>
            <person name="Santos A.J."/>
        </authorList>
    </citation>
    <scope>NUCLEOTIDE SEQUENCE</scope>
    <source>
        <tissue evidence="1">Shoot tissue taken approximately 20 cm above the soil surface</tissue>
    </source>
</reference>
<accession>A0A0A8YLH9</accession>
<protein>
    <submittedName>
        <fullName evidence="1">Uncharacterized protein</fullName>
    </submittedName>
</protein>
<reference evidence="1" key="2">
    <citation type="journal article" date="2015" name="Data Brief">
        <title>Shoot transcriptome of the giant reed, Arundo donax.</title>
        <authorList>
            <person name="Barrero R.A."/>
            <person name="Guerrero F.D."/>
            <person name="Moolhuijzen P."/>
            <person name="Goolsby J.A."/>
            <person name="Tidwell J."/>
            <person name="Bellgard S.E."/>
            <person name="Bellgard M.I."/>
        </authorList>
    </citation>
    <scope>NUCLEOTIDE SEQUENCE</scope>
    <source>
        <tissue evidence="1">Shoot tissue taken approximately 20 cm above the soil surface</tissue>
    </source>
</reference>
<proteinExistence type="predicted"/>
<sequence>MFCKIPYRPVGTHIRGRVRTLHPEKGSK</sequence>
<organism evidence="1">
    <name type="scientific">Arundo donax</name>
    <name type="common">Giant reed</name>
    <name type="synonym">Donax arundinaceus</name>
    <dbReference type="NCBI Taxonomy" id="35708"/>
    <lineage>
        <taxon>Eukaryota</taxon>
        <taxon>Viridiplantae</taxon>
        <taxon>Streptophyta</taxon>
        <taxon>Embryophyta</taxon>
        <taxon>Tracheophyta</taxon>
        <taxon>Spermatophyta</taxon>
        <taxon>Magnoliopsida</taxon>
        <taxon>Liliopsida</taxon>
        <taxon>Poales</taxon>
        <taxon>Poaceae</taxon>
        <taxon>PACMAD clade</taxon>
        <taxon>Arundinoideae</taxon>
        <taxon>Arundineae</taxon>
        <taxon>Arundo</taxon>
    </lineage>
</organism>